<name>A0ACB9DVX1_CICIN</name>
<protein>
    <submittedName>
        <fullName evidence="1">Uncharacterized protein</fullName>
    </submittedName>
</protein>
<organism evidence="1 2">
    <name type="scientific">Cichorium intybus</name>
    <name type="common">Chicory</name>
    <dbReference type="NCBI Taxonomy" id="13427"/>
    <lineage>
        <taxon>Eukaryota</taxon>
        <taxon>Viridiplantae</taxon>
        <taxon>Streptophyta</taxon>
        <taxon>Embryophyta</taxon>
        <taxon>Tracheophyta</taxon>
        <taxon>Spermatophyta</taxon>
        <taxon>Magnoliopsida</taxon>
        <taxon>eudicotyledons</taxon>
        <taxon>Gunneridae</taxon>
        <taxon>Pentapetalae</taxon>
        <taxon>asterids</taxon>
        <taxon>campanulids</taxon>
        <taxon>Asterales</taxon>
        <taxon>Asteraceae</taxon>
        <taxon>Cichorioideae</taxon>
        <taxon>Cichorieae</taxon>
        <taxon>Cichoriinae</taxon>
        <taxon>Cichorium</taxon>
    </lineage>
</organism>
<dbReference type="EMBL" id="CM042012">
    <property type="protein sequence ID" value="KAI3750705.1"/>
    <property type="molecule type" value="Genomic_DNA"/>
</dbReference>
<reference evidence="2" key="1">
    <citation type="journal article" date="2022" name="Mol. Ecol. Resour.">
        <title>The genomes of chicory, endive, great burdock and yacon provide insights into Asteraceae palaeo-polyploidization history and plant inulin production.</title>
        <authorList>
            <person name="Fan W."/>
            <person name="Wang S."/>
            <person name="Wang H."/>
            <person name="Wang A."/>
            <person name="Jiang F."/>
            <person name="Liu H."/>
            <person name="Zhao H."/>
            <person name="Xu D."/>
            <person name="Zhang Y."/>
        </authorList>
    </citation>
    <scope>NUCLEOTIDE SEQUENCE [LARGE SCALE GENOMIC DNA]</scope>
    <source>
        <strain evidence="2">cv. Punajuju</strain>
    </source>
</reference>
<keyword evidence="2" id="KW-1185">Reference proteome</keyword>
<comment type="caution">
    <text evidence="1">The sequence shown here is derived from an EMBL/GenBank/DDBJ whole genome shotgun (WGS) entry which is preliminary data.</text>
</comment>
<dbReference type="Proteomes" id="UP001055811">
    <property type="component" value="Linkage Group LG04"/>
</dbReference>
<evidence type="ECO:0000313" key="1">
    <source>
        <dbReference type="EMBL" id="KAI3750705.1"/>
    </source>
</evidence>
<sequence length="396" mass="45721">MKHQLEGVQKSLKKLQSFSKEKDVSKASQRARDHLRVLYDVEDEIEKFTFQVARQRKKFGFLMKQTFFFNNLNSCRRLKRKIKKIHTRIPSSPQSGGSTTSSSEHGSVRTISDVTTEEESQDDDDDDDFSNESQEMAQKSSSDIWVISEIPSTPSPRQRFLTRSFTMLLHPEKIHMSNFSSQEEELGVFGLNDDIKRLVKWLTQPRERNISRFIDTVNIPVKKQMSKNEMFVPIVGESGSGKTTLVHAVYRNRKIRDHFEFHYWISVTEEYTTKLILHNVSKKMALVKENGIEAYKKSLFNHLKDKKYLIVIDGVGSRVVEDLKQAFPDESNGSKVIFTTREDWRSPEMNINPHIMNPLSETDSCGLFMKNVGKEKEATRIQTVTKCKILIAGLDC</sequence>
<gene>
    <name evidence="1" type="ORF">L2E82_21459</name>
</gene>
<evidence type="ECO:0000313" key="2">
    <source>
        <dbReference type="Proteomes" id="UP001055811"/>
    </source>
</evidence>
<accession>A0ACB9DVX1</accession>
<proteinExistence type="predicted"/>
<reference evidence="1 2" key="2">
    <citation type="journal article" date="2022" name="Mol. Ecol. Resour.">
        <title>The genomes of chicory, endive, great burdock and yacon provide insights into Asteraceae paleo-polyploidization history and plant inulin production.</title>
        <authorList>
            <person name="Fan W."/>
            <person name="Wang S."/>
            <person name="Wang H."/>
            <person name="Wang A."/>
            <person name="Jiang F."/>
            <person name="Liu H."/>
            <person name="Zhao H."/>
            <person name="Xu D."/>
            <person name="Zhang Y."/>
        </authorList>
    </citation>
    <scope>NUCLEOTIDE SEQUENCE [LARGE SCALE GENOMIC DNA]</scope>
    <source>
        <strain evidence="2">cv. Punajuju</strain>
        <tissue evidence="1">Leaves</tissue>
    </source>
</reference>